<feature type="region of interest" description="Disordered" evidence="5">
    <location>
        <begin position="406"/>
        <end position="441"/>
    </location>
</feature>
<accession>A0A448YFF9</accession>
<evidence type="ECO:0000256" key="2">
    <source>
        <dbReference type="ARBA" id="ARBA00022692"/>
    </source>
</evidence>
<gene>
    <name evidence="7" type="ORF">BRENAR_LOCUS343</name>
</gene>
<feature type="transmembrane region" description="Helical" evidence="6">
    <location>
        <begin position="253"/>
        <end position="271"/>
    </location>
</feature>
<dbReference type="AlphaFoldDB" id="A0A448YFF9"/>
<protein>
    <submittedName>
        <fullName evidence="7">DEKNAAC100754</fullName>
    </submittedName>
</protein>
<dbReference type="GO" id="GO:0016020">
    <property type="term" value="C:membrane"/>
    <property type="evidence" value="ECO:0007669"/>
    <property type="project" value="UniProtKB-SubCell"/>
</dbReference>
<dbReference type="FunCoup" id="A0A448YFF9">
    <property type="interactions" value="588"/>
</dbReference>
<keyword evidence="3 6" id="KW-1133">Transmembrane helix</keyword>
<feature type="transmembrane region" description="Helical" evidence="6">
    <location>
        <begin position="6"/>
        <end position="30"/>
    </location>
</feature>
<dbReference type="Proteomes" id="UP000290900">
    <property type="component" value="Unassembled WGS sequence"/>
</dbReference>
<dbReference type="PANTHER" id="PTHR23423">
    <property type="entry name" value="ORGANIC SOLUTE TRANSPORTER-RELATED"/>
    <property type="match status" value="1"/>
</dbReference>
<evidence type="ECO:0000256" key="5">
    <source>
        <dbReference type="SAM" id="MobiDB-lite"/>
    </source>
</evidence>
<proteinExistence type="predicted"/>
<keyword evidence="8" id="KW-1185">Reference proteome</keyword>
<evidence type="ECO:0000256" key="3">
    <source>
        <dbReference type="ARBA" id="ARBA00022989"/>
    </source>
</evidence>
<feature type="transmembrane region" description="Helical" evidence="6">
    <location>
        <begin position="42"/>
        <end position="64"/>
    </location>
</feature>
<evidence type="ECO:0000313" key="7">
    <source>
        <dbReference type="EMBL" id="VEU19606.1"/>
    </source>
</evidence>
<evidence type="ECO:0000256" key="6">
    <source>
        <dbReference type="SAM" id="Phobius"/>
    </source>
</evidence>
<reference evidence="7 8" key="1">
    <citation type="submission" date="2018-12" db="EMBL/GenBank/DDBJ databases">
        <authorList>
            <person name="Tiukova I."/>
            <person name="Dainat J."/>
        </authorList>
    </citation>
    <scope>NUCLEOTIDE SEQUENCE [LARGE SCALE GENOMIC DNA]</scope>
</reference>
<dbReference type="EMBL" id="CAACVR010000001">
    <property type="protein sequence ID" value="VEU19606.1"/>
    <property type="molecule type" value="Genomic_DNA"/>
</dbReference>
<dbReference type="Pfam" id="PF03619">
    <property type="entry name" value="Solute_trans_a"/>
    <property type="match status" value="1"/>
</dbReference>
<organism evidence="7 8">
    <name type="scientific">Brettanomyces naardenensis</name>
    <name type="common">Yeast</name>
    <dbReference type="NCBI Taxonomy" id="13370"/>
    <lineage>
        <taxon>Eukaryota</taxon>
        <taxon>Fungi</taxon>
        <taxon>Dikarya</taxon>
        <taxon>Ascomycota</taxon>
        <taxon>Saccharomycotina</taxon>
        <taxon>Pichiomycetes</taxon>
        <taxon>Pichiales</taxon>
        <taxon>Pichiaceae</taxon>
        <taxon>Brettanomyces</taxon>
    </lineage>
</organism>
<feature type="transmembrane region" description="Helical" evidence="6">
    <location>
        <begin position="76"/>
        <end position="94"/>
    </location>
</feature>
<evidence type="ECO:0000256" key="1">
    <source>
        <dbReference type="ARBA" id="ARBA00004141"/>
    </source>
</evidence>
<sequence>MMQVPPFVLLACGVTCFVSLLISTAAICLHLTNYRKLFEQRLIVRILLVVPMFAVTCYISLLNYSVGLFFEPIREIYEAFVIYTFYKLLVLLLGGERAIIRQAQNKPPTSHFFPVNVVLGSIDISDPKHFLTIKRCILQYVWVKPLLYISIGVSSALGYYDVNDVSLTSVYFWLGIVYNISVTISLYYLALFWKCLYEELKRFNPWPKFLCVKVIIFASYWQGLFIGVLNWLGVFRENMSDEPGTNPGIQIQNALLCLEMIFFAWMHWVSFRHTEFTSDKLPDSARVKTWNALKDWVSMGDLVYDLRITTMYGDSYNFRNFDSVNDVHVYNESETFNKKIYQGLRVSRDGSKYWIPGIGDASSHKKSSSISSSSKQANSITYQSLLLPNQSTPLIVESAKKKYTPQYYEDSESIRSNSRDMQRTDSFGSSISDSESSENLASEDFARDEKLYQFVKHHYITEAKINYPVEYDYSEIEYSSKISKMRQRLGIQKKVQTHNDTQEQQEQHYLDYSSIV</sequence>
<feature type="transmembrane region" description="Helical" evidence="6">
    <location>
        <begin position="214"/>
        <end position="233"/>
    </location>
</feature>
<name>A0A448YFF9_BRENA</name>
<keyword evidence="2 6" id="KW-0812">Transmembrane</keyword>
<dbReference type="InterPro" id="IPR005178">
    <property type="entry name" value="Ostalpha/TMEM184C"/>
</dbReference>
<feature type="transmembrane region" description="Helical" evidence="6">
    <location>
        <begin position="171"/>
        <end position="193"/>
    </location>
</feature>
<feature type="compositionally biased region" description="Low complexity" evidence="5">
    <location>
        <begin position="425"/>
        <end position="441"/>
    </location>
</feature>
<dbReference type="STRING" id="13370.A0A448YFF9"/>
<evidence type="ECO:0000256" key="4">
    <source>
        <dbReference type="ARBA" id="ARBA00023136"/>
    </source>
</evidence>
<dbReference type="InParanoid" id="A0A448YFF9"/>
<dbReference type="OrthoDB" id="5348404at2759"/>
<keyword evidence="4 6" id="KW-0472">Membrane</keyword>
<feature type="transmembrane region" description="Helical" evidence="6">
    <location>
        <begin position="137"/>
        <end position="159"/>
    </location>
</feature>
<comment type="subcellular location">
    <subcellularLocation>
        <location evidence="1">Membrane</location>
        <topology evidence="1">Multi-pass membrane protein</topology>
    </subcellularLocation>
</comment>
<feature type="region of interest" description="Disordered" evidence="5">
    <location>
        <begin position="496"/>
        <end position="516"/>
    </location>
</feature>
<evidence type="ECO:0000313" key="8">
    <source>
        <dbReference type="Proteomes" id="UP000290900"/>
    </source>
</evidence>
<dbReference type="SMART" id="SM01417">
    <property type="entry name" value="Solute_trans_a"/>
    <property type="match status" value="1"/>
</dbReference>